<evidence type="ECO:0000313" key="2">
    <source>
        <dbReference type="EMBL" id="GCC25257.1"/>
    </source>
</evidence>
<dbReference type="EMBL" id="BEZZ01000081">
    <property type="protein sequence ID" value="GCC25257.1"/>
    <property type="molecule type" value="Genomic_DNA"/>
</dbReference>
<dbReference type="Proteomes" id="UP000287033">
    <property type="component" value="Unassembled WGS sequence"/>
</dbReference>
<feature type="region of interest" description="Disordered" evidence="1">
    <location>
        <begin position="87"/>
        <end position="106"/>
    </location>
</feature>
<feature type="compositionally biased region" description="Basic and acidic residues" evidence="1">
    <location>
        <begin position="16"/>
        <end position="25"/>
    </location>
</feature>
<keyword evidence="3" id="KW-1185">Reference proteome</keyword>
<protein>
    <submittedName>
        <fullName evidence="2">Uncharacterized protein</fullName>
    </submittedName>
</protein>
<proteinExistence type="predicted"/>
<sequence length="125" mass="14371">MWNSQFPELPFPRVRASHEQREPWTRPRVPRAPRSLVAAAQRRGCRPGARSEPGRPRRSYDQLLYLLPTDEEEGGGWNKLLQEEERRGWSSATGRQQCSRKHGAGEGRAMCHCKVCVYKQLNSLS</sequence>
<name>A0A401S4D1_CHIPU</name>
<feature type="region of interest" description="Disordered" evidence="1">
    <location>
        <begin position="1"/>
        <end position="60"/>
    </location>
</feature>
<accession>A0A401S4D1</accession>
<evidence type="ECO:0000256" key="1">
    <source>
        <dbReference type="SAM" id="MobiDB-lite"/>
    </source>
</evidence>
<comment type="caution">
    <text evidence="2">The sequence shown here is derived from an EMBL/GenBank/DDBJ whole genome shotgun (WGS) entry which is preliminary data.</text>
</comment>
<organism evidence="2 3">
    <name type="scientific">Chiloscyllium punctatum</name>
    <name type="common">Brownbanded bambooshark</name>
    <name type="synonym">Hemiscyllium punctatum</name>
    <dbReference type="NCBI Taxonomy" id="137246"/>
    <lineage>
        <taxon>Eukaryota</taxon>
        <taxon>Metazoa</taxon>
        <taxon>Chordata</taxon>
        <taxon>Craniata</taxon>
        <taxon>Vertebrata</taxon>
        <taxon>Chondrichthyes</taxon>
        <taxon>Elasmobranchii</taxon>
        <taxon>Galeomorphii</taxon>
        <taxon>Galeoidea</taxon>
        <taxon>Orectolobiformes</taxon>
        <taxon>Hemiscylliidae</taxon>
        <taxon>Chiloscyllium</taxon>
    </lineage>
</organism>
<evidence type="ECO:0000313" key="3">
    <source>
        <dbReference type="Proteomes" id="UP000287033"/>
    </source>
</evidence>
<dbReference type="AlphaFoldDB" id="A0A401S4D1"/>
<reference evidence="2 3" key="1">
    <citation type="journal article" date="2018" name="Nat. Ecol. Evol.">
        <title>Shark genomes provide insights into elasmobranch evolution and the origin of vertebrates.</title>
        <authorList>
            <person name="Hara Y"/>
            <person name="Yamaguchi K"/>
            <person name="Onimaru K"/>
            <person name="Kadota M"/>
            <person name="Koyanagi M"/>
            <person name="Keeley SD"/>
            <person name="Tatsumi K"/>
            <person name="Tanaka K"/>
            <person name="Motone F"/>
            <person name="Kageyama Y"/>
            <person name="Nozu R"/>
            <person name="Adachi N"/>
            <person name="Nishimura O"/>
            <person name="Nakagawa R"/>
            <person name="Tanegashima C"/>
            <person name="Kiyatake I"/>
            <person name="Matsumoto R"/>
            <person name="Murakumo K"/>
            <person name="Nishida K"/>
            <person name="Terakita A"/>
            <person name="Kuratani S"/>
            <person name="Sato K"/>
            <person name="Hyodo S Kuraku.S."/>
        </authorList>
    </citation>
    <scope>NUCLEOTIDE SEQUENCE [LARGE SCALE GENOMIC DNA]</scope>
</reference>
<gene>
    <name evidence="2" type="ORF">chiPu_0003665</name>
</gene>